<dbReference type="SUPFAM" id="SSF46689">
    <property type="entry name" value="Homeodomain-like"/>
    <property type="match status" value="1"/>
</dbReference>
<keyword evidence="5" id="KW-1185">Reference proteome</keyword>
<evidence type="ECO:0000313" key="4">
    <source>
        <dbReference type="EMBL" id="VFT89172.1"/>
    </source>
</evidence>
<evidence type="ECO:0000259" key="2">
    <source>
        <dbReference type="PROSITE" id="PS50090"/>
    </source>
</evidence>
<organism evidence="4 5">
    <name type="scientific">Aphanomyces stellatus</name>
    <dbReference type="NCBI Taxonomy" id="120398"/>
    <lineage>
        <taxon>Eukaryota</taxon>
        <taxon>Sar</taxon>
        <taxon>Stramenopiles</taxon>
        <taxon>Oomycota</taxon>
        <taxon>Saprolegniomycetes</taxon>
        <taxon>Saprolegniales</taxon>
        <taxon>Verrucalvaceae</taxon>
        <taxon>Aphanomyces</taxon>
    </lineage>
</organism>
<dbReference type="EMBL" id="VJMH01005352">
    <property type="protein sequence ID" value="KAF0696960.1"/>
    <property type="molecule type" value="Genomic_DNA"/>
</dbReference>
<reference evidence="4 5" key="1">
    <citation type="submission" date="2019-03" db="EMBL/GenBank/DDBJ databases">
        <authorList>
            <person name="Gaulin E."/>
            <person name="Dumas B."/>
        </authorList>
    </citation>
    <scope>NUCLEOTIDE SEQUENCE [LARGE SCALE GENOMIC DNA]</scope>
    <source>
        <strain evidence="4">CBS 568.67</strain>
    </source>
</reference>
<evidence type="ECO:0000313" key="3">
    <source>
        <dbReference type="EMBL" id="KAF0696960.1"/>
    </source>
</evidence>
<name>A0A485KVA3_9STRA</name>
<evidence type="ECO:0000256" key="1">
    <source>
        <dbReference type="SAM" id="MobiDB-lite"/>
    </source>
</evidence>
<protein>
    <submittedName>
        <fullName evidence="4">Aste57867_12320 protein</fullName>
    </submittedName>
</protein>
<feature type="domain" description="Myb-like" evidence="2">
    <location>
        <begin position="346"/>
        <end position="401"/>
    </location>
</feature>
<dbReference type="Gene3D" id="1.10.10.60">
    <property type="entry name" value="Homeodomain-like"/>
    <property type="match status" value="1"/>
</dbReference>
<accession>A0A485KVA3</accession>
<sequence length="406" mass="46325">MAALEPRLRETFSFLCQLNELQAALCTIFPPMSVSMKHNDMVAVNRKLQDLGVSFMSTDPEFVRFLLANLRCTVADLEEDSPRVRLSSDEFHDSFDVVVRGSVSQRAASYAAAQTGRSKLPPTAILEQRLLSSIQFILLPVRQWVEHYNADEKRSDMDPYSLFAEYNEHNTLAAYMQETSYVAVNAIPPLMDACSPQGIRDHALAFRRQVDEKSAALLAQFPIVAFQASVIRCLNRVESDIFGDMIDPFGGPDFLFDRYCRATREATENCFESHPGNWDALNKVMTDVVEAQRRGPTGDQQESHEQDDDDDAAVDQRPSTPGERRRHILYPPEVLGLMTAEAGDERHLRKRRVWTAAEKKALRDGVRRFGESNWKAIKIHYKKELMHWTPQLIKEKYHAMKRAFQG</sequence>
<dbReference type="PROSITE" id="PS50090">
    <property type="entry name" value="MYB_LIKE"/>
    <property type="match status" value="1"/>
</dbReference>
<feature type="region of interest" description="Disordered" evidence="1">
    <location>
        <begin position="293"/>
        <end position="326"/>
    </location>
</feature>
<dbReference type="OrthoDB" id="68740at2759"/>
<dbReference type="Proteomes" id="UP000332933">
    <property type="component" value="Unassembled WGS sequence"/>
</dbReference>
<reference evidence="3" key="2">
    <citation type="submission" date="2019-06" db="EMBL/GenBank/DDBJ databases">
        <title>Genomics analysis of Aphanomyces spp. identifies a new class of oomycete effector associated with host adaptation.</title>
        <authorList>
            <person name="Gaulin E."/>
        </authorList>
    </citation>
    <scope>NUCLEOTIDE SEQUENCE</scope>
    <source>
        <strain evidence="3">CBS 578.67</strain>
    </source>
</reference>
<dbReference type="CDD" id="cd11660">
    <property type="entry name" value="SANT_TRF"/>
    <property type="match status" value="1"/>
</dbReference>
<evidence type="ECO:0000313" key="5">
    <source>
        <dbReference type="Proteomes" id="UP000332933"/>
    </source>
</evidence>
<dbReference type="InterPro" id="IPR001005">
    <property type="entry name" value="SANT/Myb"/>
</dbReference>
<dbReference type="InterPro" id="IPR009057">
    <property type="entry name" value="Homeodomain-like_sf"/>
</dbReference>
<dbReference type="AlphaFoldDB" id="A0A485KVA3"/>
<dbReference type="SMART" id="SM00717">
    <property type="entry name" value="SANT"/>
    <property type="match status" value="1"/>
</dbReference>
<dbReference type="EMBL" id="CAADRA010005373">
    <property type="protein sequence ID" value="VFT89172.1"/>
    <property type="molecule type" value="Genomic_DNA"/>
</dbReference>
<proteinExistence type="predicted"/>
<gene>
    <name evidence="4" type="primary">Aste57867_12320</name>
    <name evidence="3" type="ORF">As57867_012274</name>
    <name evidence="4" type="ORF">ASTE57867_12320</name>
</gene>